<dbReference type="AlphaFoldDB" id="A0A6C0JSH5"/>
<dbReference type="EMBL" id="MN740698">
    <property type="protein sequence ID" value="QHU08715.1"/>
    <property type="molecule type" value="Genomic_DNA"/>
</dbReference>
<proteinExistence type="predicted"/>
<evidence type="ECO:0000313" key="1">
    <source>
        <dbReference type="EMBL" id="QHU08715.1"/>
    </source>
</evidence>
<name>A0A6C0JSH5_9ZZZZ</name>
<protein>
    <submittedName>
        <fullName evidence="1">Uncharacterized protein</fullName>
    </submittedName>
</protein>
<reference evidence="1" key="1">
    <citation type="journal article" date="2020" name="Nature">
        <title>Giant virus diversity and host interactions through global metagenomics.</title>
        <authorList>
            <person name="Schulz F."/>
            <person name="Roux S."/>
            <person name="Paez-Espino D."/>
            <person name="Jungbluth S."/>
            <person name="Walsh D.A."/>
            <person name="Denef V.J."/>
            <person name="McMahon K.D."/>
            <person name="Konstantinidis K.T."/>
            <person name="Eloe-Fadrosh E.A."/>
            <person name="Kyrpides N.C."/>
            <person name="Woyke T."/>
        </authorList>
    </citation>
    <scope>NUCLEOTIDE SEQUENCE</scope>
    <source>
        <strain evidence="1">GVMAG-S-1063924-116</strain>
    </source>
</reference>
<sequence>MNTEMDQKLLDFTLSIVGTNVVSVHQFDKDSNCIETSIPTNGSVQALMNGLQYLNDEDVYKHLSMRFGESYCGEISEVITEVIVGTECELIESRSSNVVSLVFESSKKPVDVSRINTHNSSLHVTMEGSFRTVQLPPKTIHYVLKGLHITEDVVNRINSSCVGSVRIGEGCTFAKMSSAIRVMNVYCDTVVPLKNISPMYSLSIGGDVDSEYVKQACEAYTVTNLRLKVRGPKLSSVIVHSVAFQCTSLEIETDSTLDISTISLPNVVNLRINSRTKGTLKTSSIPKLQTLYLGRLVNLNGFIIDSYINTLYVIDPDLGKKVVTTHAPSFTFIDSVGKLYMFKQTIL</sequence>
<organism evidence="1">
    <name type="scientific">viral metagenome</name>
    <dbReference type="NCBI Taxonomy" id="1070528"/>
    <lineage>
        <taxon>unclassified sequences</taxon>
        <taxon>metagenomes</taxon>
        <taxon>organismal metagenomes</taxon>
    </lineage>
</organism>
<accession>A0A6C0JSH5</accession>